<organism evidence="3 4">
    <name type="scientific">Stenotrophomonas indicatrix</name>
    <dbReference type="NCBI Taxonomy" id="2045451"/>
    <lineage>
        <taxon>Bacteria</taxon>
        <taxon>Pseudomonadati</taxon>
        <taxon>Pseudomonadota</taxon>
        <taxon>Gammaproteobacteria</taxon>
        <taxon>Lysobacterales</taxon>
        <taxon>Lysobacteraceae</taxon>
        <taxon>Stenotrophomonas</taxon>
    </lineage>
</organism>
<feature type="domain" description="DUF4189" evidence="2">
    <location>
        <begin position="50"/>
        <end position="154"/>
    </location>
</feature>
<keyword evidence="1" id="KW-0732">Signal</keyword>
<name>A0A1W1GUA4_9GAMM</name>
<reference evidence="4" key="1">
    <citation type="submission" date="2016-10" db="EMBL/GenBank/DDBJ databases">
        <authorList>
            <person name="Varghese N."/>
        </authorList>
    </citation>
    <scope>NUCLEOTIDE SEQUENCE [LARGE SCALE GENOMIC DNA]</scope>
    <source>
        <strain evidence="4">92MFCol6.1</strain>
    </source>
</reference>
<evidence type="ECO:0000256" key="1">
    <source>
        <dbReference type="SAM" id="SignalP"/>
    </source>
</evidence>
<evidence type="ECO:0000313" key="4">
    <source>
        <dbReference type="Proteomes" id="UP000191133"/>
    </source>
</evidence>
<dbReference type="InterPro" id="IPR025240">
    <property type="entry name" value="DUF4189"/>
</dbReference>
<protein>
    <recommendedName>
        <fullName evidence="2">DUF4189 domain-containing protein</fullName>
    </recommendedName>
</protein>
<evidence type="ECO:0000313" key="3">
    <source>
        <dbReference type="EMBL" id="SLM22946.1"/>
    </source>
</evidence>
<accession>A0A1W1GUA4</accession>
<evidence type="ECO:0000259" key="2">
    <source>
        <dbReference type="Pfam" id="PF13827"/>
    </source>
</evidence>
<dbReference type="EMBL" id="FWEU01000001">
    <property type="protein sequence ID" value="SLM22946.1"/>
    <property type="molecule type" value="Genomic_DNA"/>
</dbReference>
<feature type="chain" id="PRO_5012619208" description="DUF4189 domain-containing protein" evidence="1">
    <location>
        <begin position="25"/>
        <end position="155"/>
    </location>
</feature>
<dbReference type="Proteomes" id="UP000191133">
    <property type="component" value="Unassembled WGS sequence"/>
</dbReference>
<sequence length="155" mass="16548">MQKRMTHMGCGLVAVLLVSGGAIAQQKSGLEGLPPPGTMTAQIPEGREMYIGMAVSDAKQQVVTAVGGSEVEARLMARRDCSKKWGGCEDLTTFPIRHYCMVIASDADSRPNVRATFVEAGDGRTVKAGELSRKAMDRCQASGAKKCGVQSEYCF</sequence>
<gene>
    <name evidence="3" type="ORF">SAMN04488690_0625</name>
</gene>
<proteinExistence type="predicted"/>
<dbReference type="AlphaFoldDB" id="A0A1W1GUA4"/>
<feature type="signal peptide" evidence="1">
    <location>
        <begin position="1"/>
        <end position="24"/>
    </location>
</feature>
<dbReference type="Pfam" id="PF13827">
    <property type="entry name" value="DUF4189"/>
    <property type="match status" value="1"/>
</dbReference>
<dbReference type="RefSeq" id="WP_170919578.1">
    <property type="nucleotide sequence ID" value="NZ_DAMDEO010000001.1"/>
</dbReference>